<keyword evidence="8" id="KW-0539">Nucleus</keyword>
<comment type="subcellular location">
    <subcellularLocation>
        <location evidence="2">Nucleus</location>
    </subcellularLocation>
</comment>
<dbReference type="GO" id="GO:0003677">
    <property type="term" value="F:DNA binding"/>
    <property type="evidence" value="ECO:0007669"/>
    <property type="project" value="UniProtKB-KW"/>
</dbReference>
<dbReference type="InterPro" id="IPR006779">
    <property type="entry name" value="S1FA_DNA-bd"/>
</dbReference>
<evidence type="ECO:0000256" key="5">
    <source>
        <dbReference type="ARBA" id="ARBA00023015"/>
    </source>
</evidence>
<accession>A0A6J0PCV6</accession>
<evidence type="ECO:0000313" key="12">
    <source>
        <dbReference type="RefSeq" id="XP_019702784.1"/>
    </source>
</evidence>
<evidence type="ECO:0000256" key="4">
    <source>
        <dbReference type="ARBA" id="ARBA00022491"/>
    </source>
</evidence>
<keyword evidence="6 12" id="KW-0238">DNA-binding</keyword>
<evidence type="ECO:0000256" key="10">
    <source>
        <dbReference type="SAM" id="Phobius"/>
    </source>
</evidence>
<feature type="transmembrane region" description="Helical" evidence="10">
    <location>
        <begin position="93"/>
        <end position="117"/>
    </location>
</feature>
<evidence type="ECO:0000256" key="6">
    <source>
        <dbReference type="ARBA" id="ARBA00023125"/>
    </source>
</evidence>
<feature type="region of interest" description="Disordered" evidence="9">
    <location>
        <begin position="124"/>
        <end position="148"/>
    </location>
</feature>
<dbReference type="KEGG" id="egu:105035119"/>
<keyword evidence="7" id="KW-0804">Transcription</keyword>
<dbReference type="GO" id="GO:0006355">
    <property type="term" value="P:regulation of DNA-templated transcription"/>
    <property type="evidence" value="ECO:0007669"/>
    <property type="project" value="InterPro"/>
</dbReference>
<evidence type="ECO:0000256" key="3">
    <source>
        <dbReference type="ARBA" id="ARBA00007382"/>
    </source>
</evidence>
<feature type="compositionally biased region" description="Basic residues" evidence="9">
    <location>
        <begin position="124"/>
        <end position="138"/>
    </location>
</feature>
<keyword evidence="5" id="KW-0805">Transcription regulation</keyword>
<dbReference type="GeneID" id="105035119"/>
<dbReference type="PANTHER" id="PTHR35298">
    <property type="entry name" value="DNA-BINDING PROTEIN S1FA2"/>
    <property type="match status" value="1"/>
</dbReference>
<evidence type="ECO:0000256" key="2">
    <source>
        <dbReference type="ARBA" id="ARBA00004123"/>
    </source>
</evidence>
<keyword evidence="10" id="KW-0812">Transmembrane</keyword>
<dbReference type="AlphaFoldDB" id="A0A6J0PCV6"/>
<dbReference type="PANTHER" id="PTHR35298:SF11">
    <property type="entry name" value="DNA-BINDING PROTEIN S1FA1-RELATED"/>
    <property type="match status" value="1"/>
</dbReference>
<dbReference type="GO" id="GO:0005634">
    <property type="term" value="C:nucleus"/>
    <property type="evidence" value="ECO:0007669"/>
    <property type="project" value="UniProtKB-SubCell"/>
</dbReference>
<comment type="similarity">
    <text evidence="3">Belongs to the S1FA transcription factor family.</text>
</comment>
<keyword evidence="4" id="KW-0678">Repressor</keyword>
<evidence type="ECO:0000256" key="9">
    <source>
        <dbReference type="SAM" id="MobiDB-lite"/>
    </source>
</evidence>
<dbReference type="RefSeq" id="XP_019702784.1">
    <property type="nucleotide sequence ID" value="XM_019847225.2"/>
</dbReference>
<proteinExistence type="inferred from homology"/>
<evidence type="ECO:0000256" key="7">
    <source>
        <dbReference type="ARBA" id="ARBA00023163"/>
    </source>
</evidence>
<protein>
    <submittedName>
        <fullName evidence="12">DNA-binding protein S1FA1</fullName>
    </submittedName>
</protein>
<evidence type="ECO:0000313" key="11">
    <source>
        <dbReference type="Proteomes" id="UP000504607"/>
    </source>
</evidence>
<gene>
    <name evidence="12" type="primary">LOC105035119</name>
</gene>
<keyword evidence="11" id="KW-1185">Reference proteome</keyword>
<reference evidence="12" key="1">
    <citation type="submission" date="2025-08" db="UniProtKB">
        <authorList>
            <consortium name="RefSeq"/>
        </authorList>
    </citation>
    <scope>IDENTIFICATION</scope>
</reference>
<keyword evidence="10" id="KW-1133">Transmembrane helix</keyword>
<name>A0A6J0PCV6_ELAGV</name>
<organism evidence="11 12">
    <name type="scientific">Elaeis guineensis var. tenera</name>
    <name type="common">Oil palm</name>
    <dbReference type="NCBI Taxonomy" id="51953"/>
    <lineage>
        <taxon>Eukaryota</taxon>
        <taxon>Viridiplantae</taxon>
        <taxon>Streptophyta</taxon>
        <taxon>Embryophyta</taxon>
        <taxon>Tracheophyta</taxon>
        <taxon>Spermatophyta</taxon>
        <taxon>Magnoliopsida</taxon>
        <taxon>Liliopsida</taxon>
        <taxon>Arecaceae</taxon>
        <taxon>Arecoideae</taxon>
        <taxon>Cocoseae</taxon>
        <taxon>Elaeidinae</taxon>
        <taxon>Elaeis</taxon>
    </lineage>
</organism>
<dbReference type="Proteomes" id="UP000504607">
    <property type="component" value="Unplaced"/>
</dbReference>
<sequence length="148" mass="16109">MTQMQFAYVAAVKKCTVTERNPTFKTKGERKENLRGKEEATEKGLEHGGIEGVLVGSVTMPFTDGGGNVMMDEGGNVMIHNEDGGAKGLNPGLIVLLVIGGLVLLFLLGNYALYMYAQKTLPPKKKKHVSKKKMRRERLKQGISASGE</sequence>
<dbReference type="Pfam" id="PF04689">
    <property type="entry name" value="S1FA"/>
    <property type="match status" value="1"/>
</dbReference>
<evidence type="ECO:0000256" key="8">
    <source>
        <dbReference type="ARBA" id="ARBA00023242"/>
    </source>
</evidence>
<dbReference type="OrthoDB" id="694010at2759"/>
<evidence type="ECO:0000256" key="1">
    <source>
        <dbReference type="ARBA" id="ARBA00002946"/>
    </source>
</evidence>
<keyword evidence="10" id="KW-0472">Membrane</keyword>
<feature type="compositionally biased region" description="Basic and acidic residues" evidence="9">
    <location>
        <begin position="26"/>
        <end position="42"/>
    </location>
</feature>
<feature type="region of interest" description="Disordered" evidence="9">
    <location>
        <begin position="23"/>
        <end position="42"/>
    </location>
</feature>
<comment type="function">
    <text evidence="1">DNA-binding protein that specifically recognizes a negative element (S1F) within the RPS1 promoter.</text>
</comment>
<dbReference type="InParanoid" id="A0A6J0PCV6"/>